<feature type="compositionally biased region" description="Pro residues" evidence="9">
    <location>
        <begin position="360"/>
        <end position="371"/>
    </location>
</feature>
<dbReference type="InterPro" id="IPR011009">
    <property type="entry name" value="Kinase-like_dom_sf"/>
</dbReference>
<evidence type="ECO:0000256" key="8">
    <source>
        <dbReference type="ARBA" id="ARBA00023326"/>
    </source>
</evidence>
<evidence type="ECO:0000256" key="9">
    <source>
        <dbReference type="SAM" id="MobiDB-lite"/>
    </source>
</evidence>
<dbReference type="EC" id="2.7.11.1" evidence="1"/>
<dbReference type="PANTHER" id="PTHR43289:SF6">
    <property type="entry name" value="SERINE_THREONINE-PROTEIN KINASE NEKL-3"/>
    <property type="match status" value="1"/>
</dbReference>
<keyword evidence="10" id="KW-0812">Transmembrane</keyword>
<evidence type="ECO:0000259" key="11">
    <source>
        <dbReference type="PROSITE" id="PS50011"/>
    </source>
</evidence>
<feature type="region of interest" description="Disordered" evidence="9">
    <location>
        <begin position="447"/>
        <end position="489"/>
    </location>
</feature>
<sequence>MSGAEQHSRLAPGFHSPEVLYRGSASTVYRARRDGDDAPVALKVMRDAAGTAEADRLGELTGIPGLVAAVGGGRTSSGRAFVAMDLYPRGDYAAALEDRGPLPLEEVLVVGRSVARALAALHGRGLLHNRVEPGNVLCAPAGAVLADVGGVLPAEQRPEPVGPDPVAVAHASPEALRSDRRTPASDVYGLATVLWTLLAGHPPFARGDSGPEDPFAYRERVLAEDPPRLPRADLPAHLREVLDRALSRDPGRRQDAAALAEELGGAPDTGAAVAGPGGAGGEEDPGTTEDPQDAEGPGDRGEAEELAAGHSAATDERSGGRDDTVSEDGRSAPAFPERFPADSPELAWAALPGWAGTSAGPPPAAPAPGPPRRTASPADRPSPPQPPSPFPEPPEPPGPPETDPRPHGPAPRRPLFIGVTVAAIAFVAVTLGAVAVLRPGAGGDLVEQVRQDGSSPEAAVSPQEQQSGANSPEEGESGAPAPPADRVEEAAPTDVALEDTGHTVVVSWTDNTGPATAHQVVGGPAGESPGNLADAEPGAGQARVSGLDPGREYCFVVIAVLSVDEIAPSEQVCTERSDSA</sequence>
<dbReference type="Proteomes" id="UP000598217">
    <property type="component" value="Unassembled WGS sequence"/>
</dbReference>
<dbReference type="SUPFAM" id="SSF49265">
    <property type="entry name" value="Fibronectin type III"/>
    <property type="match status" value="1"/>
</dbReference>
<evidence type="ECO:0000313" key="14">
    <source>
        <dbReference type="Proteomes" id="UP000598217"/>
    </source>
</evidence>
<keyword evidence="7" id="KW-0378">Hydrolase</keyword>
<feature type="domain" description="Protein kinase" evidence="11">
    <location>
        <begin position="14"/>
        <end position="269"/>
    </location>
</feature>
<evidence type="ECO:0000313" key="13">
    <source>
        <dbReference type="EMBL" id="MBE1458143.1"/>
    </source>
</evidence>
<evidence type="ECO:0000256" key="7">
    <source>
        <dbReference type="ARBA" id="ARBA00023295"/>
    </source>
</evidence>
<keyword evidence="8" id="KW-0624">Polysaccharide degradation</keyword>
<keyword evidence="10" id="KW-1133">Transmembrane helix</keyword>
<dbReference type="CDD" id="cd00063">
    <property type="entry name" value="FN3"/>
    <property type="match status" value="1"/>
</dbReference>
<dbReference type="SUPFAM" id="SSF56112">
    <property type="entry name" value="Protein kinase-like (PK-like)"/>
    <property type="match status" value="1"/>
</dbReference>
<dbReference type="InterPro" id="IPR003961">
    <property type="entry name" value="FN3_dom"/>
</dbReference>
<dbReference type="Gene3D" id="1.10.510.10">
    <property type="entry name" value="Transferase(Phosphotransferase) domain 1"/>
    <property type="match status" value="1"/>
</dbReference>
<evidence type="ECO:0000256" key="4">
    <source>
        <dbReference type="ARBA" id="ARBA00022741"/>
    </source>
</evidence>
<feature type="region of interest" description="Disordered" evidence="9">
    <location>
        <begin position="262"/>
        <end position="412"/>
    </location>
</feature>
<keyword evidence="4" id="KW-0547">Nucleotide-binding</keyword>
<keyword evidence="7" id="KW-0326">Glycosidase</keyword>
<dbReference type="Pfam" id="PF00069">
    <property type="entry name" value="Pkinase"/>
    <property type="match status" value="1"/>
</dbReference>
<accession>A0ABR9HGI7</accession>
<keyword evidence="8" id="KW-0119">Carbohydrate metabolism</keyword>
<dbReference type="EMBL" id="JADBDY010000001">
    <property type="protein sequence ID" value="MBE1458143.1"/>
    <property type="molecule type" value="Genomic_DNA"/>
</dbReference>
<dbReference type="PROSITE" id="PS50853">
    <property type="entry name" value="FN3"/>
    <property type="match status" value="1"/>
</dbReference>
<name>A0ABR9HGI7_9ACTN</name>
<evidence type="ECO:0000256" key="10">
    <source>
        <dbReference type="SAM" id="Phobius"/>
    </source>
</evidence>
<evidence type="ECO:0000256" key="2">
    <source>
        <dbReference type="ARBA" id="ARBA00022527"/>
    </source>
</evidence>
<keyword evidence="5" id="KW-0418">Kinase</keyword>
<organism evidence="13 14">
    <name type="scientific">Nocardiopsis terrae</name>
    <dbReference type="NCBI Taxonomy" id="372655"/>
    <lineage>
        <taxon>Bacteria</taxon>
        <taxon>Bacillati</taxon>
        <taxon>Actinomycetota</taxon>
        <taxon>Actinomycetes</taxon>
        <taxon>Streptosporangiales</taxon>
        <taxon>Nocardiopsidaceae</taxon>
        <taxon>Nocardiopsis</taxon>
    </lineage>
</organism>
<reference evidence="13 14" key="1">
    <citation type="submission" date="2020-10" db="EMBL/GenBank/DDBJ databases">
        <title>Sequencing the genomes of 1000 actinobacteria strains.</title>
        <authorList>
            <person name="Klenk H.-P."/>
        </authorList>
    </citation>
    <scope>NUCLEOTIDE SEQUENCE [LARGE SCALE GENOMIC DNA]</scope>
    <source>
        <strain evidence="13 14">DSM 45157</strain>
    </source>
</reference>
<keyword evidence="3" id="KW-0808">Transferase</keyword>
<feature type="compositionally biased region" description="Low complexity" evidence="9">
    <location>
        <begin position="262"/>
        <end position="274"/>
    </location>
</feature>
<keyword evidence="10" id="KW-0472">Membrane</keyword>
<dbReference type="RefSeq" id="WP_191270206.1">
    <property type="nucleotide sequence ID" value="NZ_BMXJ01000003.1"/>
</dbReference>
<feature type="compositionally biased region" description="Acidic residues" evidence="9">
    <location>
        <begin position="281"/>
        <end position="293"/>
    </location>
</feature>
<keyword evidence="6" id="KW-0067">ATP-binding</keyword>
<proteinExistence type="predicted"/>
<feature type="domain" description="Fibronectin type-III" evidence="12">
    <location>
        <begin position="491"/>
        <end position="580"/>
    </location>
</feature>
<dbReference type="CDD" id="cd14014">
    <property type="entry name" value="STKc_PknB_like"/>
    <property type="match status" value="1"/>
</dbReference>
<feature type="compositionally biased region" description="Basic and acidic residues" evidence="9">
    <location>
        <begin position="313"/>
        <end position="330"/>
    </location>
</feature>
<feature type="transmembrane region" description="Helical" evidence="10">
    <location>
        <begin position="415"/>
        <end position="437"/>
    </location>
</feature>
<keyword evidence="14" id="KW-1185">Reference proteome</keyword>
<dbReference type="InterPro" id="IPR036116">
    <property type="entry name" value="FN3_sf"/>
</dbReference>
<dbReference type="InterPro" id="IPR013783">
    <property type="entry name" value="Ig-like_fold"/>
</dbReference>
<dbReference type="PROSITE" id="PS50011">
    <property type="entry name" value="PROTEIN_KINASE_DOM"/>
    <property type="match status" value="1"/>
</dbReference>
<dbReference type="Gene3D" id="2.60.40.10">
    <property type="entry name" value="Immunoglobulins"/>
    <property type="match status" value="1"/>
</dbReference>
<comment type="caution">
    <text evidence="13">The sequence shown here is derived from an EMBL/GenBank/DDBJ whole genome shotgun (WGS) entry which is preliminary data.</text>
</comment>
<dbReference type="PANTHER" id="PTHR43289">
    <property type="entry name" value="MITOGEN-ACTIVATED PROTEIN KINASE KINASE KINASE 20-RELATED"/>
    <property type="match status" value="1"/>
</dbReference>
<evidence type="ECO:0000256" key="5">
    <source>
        <dbReference type="ARBA" id="ARBA00022777"/>
    </source>
</evidence>
<evidence type="ECO:0000259" key="12">
    <source>
        <dbReference type="PROSITE" id="PS50853"/>
    </source>
</evidence>
<feature type="compositionally biased region" description="Pro residues" evidence="9">
    <location>
        <begin position="380"/>
        <end position="412"/>
    </location>
</feature>
<evidence type="ECO:0000256" key="6">
    <source>
        <dbReference type="ARBA" id="ARBA00022840"/>
    </source>
</evidence>
<evidence type="ECO:0000256" key="3">
    <source>
        <dbReference type="ARBA" id="ARBA00022679"/>
    </source>
</evidence>
<keyword evidence="2" id="KW-0723">Serine/threonine-protein kinase</keyword>
<protein>
    <recommendedName>
        <fullName evidence="1">non-specific serine/threonine protein kinase</fullName>
        <ecNumber evidence="1">2.7.11.1</ecNumber>
    </recommendedName>
</protein>
<dbReference type="InterPro" id="IPR000719">
    <property type="entry name" value="Prot_kinase_dom"/>
</dbReference>
<gene>
    <name evidence="13" type="ORF">H4W79_002357</name>
</gene>
<evidence type="ECO:0000256" key="1">
    <source>
        <dbReference type="ARBA" id="ARBA00012513"/>
    </source>
</evidence>